<keyword evidence="1" id="KW-0732">Signal</keyword>
<protein>
    <recommendedName>
        <fullName evidence="4">DUF3352 domain-containing protein</fullName>
    </recommendedName>
</protein>
<comment type="caution">
    <text evidence="2">The sequence shown here is derived from an EMBL/GenBank/DDBJ whole genome shotgun (WGS) entry which is preliminary data.</text>
</comment>
<dbReference type="OrthoDB" id="253793at2"/>
<evidence type="ECO:0000313" key="3">
    <source>
        <dbReference type="Proteomes" id="UP000318478"/>
    </source>
</evidence>
<evidence type="ECO:0008006" key="4">
    <source>
        <dbReference type="Google" id="ProtNLM"/>
    </source>
</evidence>
<keyword evidence="3" id="KW-1185">Reference proteome</keyword>
<dbReference type="RefSeq" id="WP_146591403.1">
    <property type="nucleotide sequence ID" value="NZ_SJPO01000015.1"/>
</dbReference>
<dbReference type="EMBL" id="SJPO01000015">
    <property type="protein sequence ID" value="TWT66747.1"/>
    <property type="molecule type" value="Genomic_DNA"/>
</dbReference>
<organism evidence="2 3">
    <name type="scientific">Posidoniimonas polymericola</name>
    <dbReference type="NCBI Taxonomy" id="2528002"/>
    <lineage>
        <taxon>Bacteria</taxon>
        <taxon>Pseudomonadati</taxon>
        <taxon>Planctomycetota</taxon>
        <taxon>Planctomycetia</taxon>
        <taxon>Pirellulales</taxon>
        <taxon>Lacipirellulaceae</taxon>
        <taxon>Posidoniimonas</taxon>
    </lineage>
</organism>
<feature type="signal peptide" evidence="1">
    <location>
        <begin position="1"/>
        <end position="27"/>
    </location>
</feature>
<evidence type="ECO:0000256" key="1">
    <source>
        <dbReference type="SAM" id="SignalP"/>
    </source>
</evidence>
<sequence length="639" mass="70484" precursor="true">MSISLLKLWPASVILGLTLLAPPRVDAAPAGQQVFPSQTVFWVSLPEAAGFRDKFSRTQLGMLAQDDSLKPFAEHICRQTLDQFGEVRDTLGVSLDDVLAAAGGELALGIAHREGQRAVSVLVVDPAGKRAGADRLIAKVDAALTSRGARRSSQNLAGLVATVYKMPAKPDAKIQREDLVLFEDGGLICFVESVAEAQAVRARIAGQGDSLADLEDFRKTMARCARESTATPDARWFLAPFKYDLARRSREQKKNLADKKDTFTILREQGFDAIRGVGGHVQVAVDGAKDFVHHTAIYAPAKPGTAGKPASQRYELGMRMAETPNQQANFGVEPWAPRSTANYSTFSIDIQNAFENLESVFDAMSGYEGAFRYTLEGFERDEFGPKIKVRDEIIRHLGDRVTRMADYELPVDTDCERFLFVIEAKDPAKLAEPIDKWMDTDGAILQEVRGVKYWEILPEDETEVTVELGGGLIPLDNQAADPAEESLIRRAAVCVHGGYLIVASDVEFLEQAIFGVTPQESLAGSYDFQAAMRQLDAITNQPRCSWSFTRTDETVRPTYELLREGRLPEGKTFFAQLLNKLLTTPEEQEKAIVRRQRLDGSELPSFELARRYFGPSARAVTAEDDGWFITGVVLNKAGQ</sequence>
<gene>
    <name evidence="2" type="ORF">Pla123a_46350</name>
</gene>
<reference evidence="2 3" key="1">
    <citation type="submission" date="2019-02" db="EMBL/GenBank/DDBJ databases">
        <title>Deep-cultivation of Planctomycetes and their phenomic and genomic characterization uncovers novel biology.</title>
        <authorList>
            <person name="Wiegand S."/>
            <person name="Jogler M."/>
            <person name="Boedeker C."/>
            <person name="Pinto D."/>
            <person name="Vollmers J."/>
            <person name="Rivas-Marin E."/>
            <person name="Kohn T."/>
            <person name="Peeters S.H."/>
            <person name="Heuer A."/>
            <person name="Rast P."/>
            <person name="Oberbeckmann S."/>
            <person name="Bunk B."/>
            <person name="Jeske O."/>
            <person name="Meyerdierks A."/>
            <person name="Storesund J.E."/>
            <person name="Kallscheuer N."/>
            <person name="Luecker S."/>
            <person name="Lage O.M."/>
            <person name="Pohl T."/>
            <person name="Merkel B.J."/>
            <person name="Hornburger P."/>
            <person name="Mueller R.-W."/>
            <person name="Bruemmer F."/>
            <person name="Labrenz M."/>
            <person name="Spormann A.M."/>
            <person name="Op Den Camp H."/>
            <person name="Overmann J."/>
            <person name="Amann R."/>
            <person name="Jetten M.S.M."/>
            <person name="Mascher T."/>
            <person name="Medema M.H."/>
            <person name="Devos D.P."/>
            <person name="Kaster A.-K."/>
            <person name="Ovreas L."/>
            <person name="Rohde M."/>
            <person name="Galperin M.Y."/>
            <person name="Jogler C."/>
        </authorList>
    </citation>
    <scope>NUCLEOTIDE SEQUENCE [LARGE SCALE GENOMIC DNA]</scope>
    <source>
        <strain evidence="2 3">Pla123a</strain>
    </source>
</reference>
<accession>A0A5C5XU51</accession>
<proteinExistence type="predicted"/>
<evidence type="ECO:0000313" key="2">
    <source>
        <dbReference type="EMBL" id="TWT66747.1"/>
    </source>
</evidence>
<dbReference type="AlphaFoldDB" id="A0A5C5XU51"/>
<dbReference type="Proteomes" id="UP000318478">
    <property type="component" value="Unassembled WGS sequence"/>
</dbReference>
<name>A0A5C5XU51_9BACT</name>
<feature type="chain" id="PRO_5022934901" description="DUF3352 domain-containing protein" evidence="1">
    <location>
        <begin position="28"/>
        <end position="639"/>
    </location>
</feature>